<dbReference type="InterPro" id="IPR001245">
    <property type="entry name" value="Ser-Thr/Tyr_kinase_cat_dom"/>
</dbReference>
<sequence>MLQDTCSKVNGRLSRLDTAQESREPTGSRLPQLREDPENGSSDSESEIQLEQWETAEDGVSSSSAQTAGNRTTGKMSVDVGVRTSSGSRRRGGAPSSVGPESSEQSSVSLDHAEQFLNMLDADSSSTSLTKLLETEESDPLLGLDEWRIDTRLLVIGSKISSGSQAKVFKGSYQRQEVMIKVMQPSEGEDERKKMDLQFMSEVRTLSKMQHTNVINLVGAFKKNPVWIIVMEYLAGGSLRSFLSKRQPLSMPLRIVVGMAVDIAHGLSYLHSKGIVHKRLRSDNLHLTADKTVKITEFCAAHIERESADFTNESNAFRWMAPELQQNKGMENDVPSIFHDTRQCTPKADVYSFGIILWELFTCVVPFDGMTAVQASFAVVNRGVRPKIPDNCPIPLTNIMNLCWAANPEKRPSMDDVVRMLQAIDLEPAPASPKSPAPSRGCGKLPRQQTTSAGHVSRPRQQATSADHISTTRPQQGVPHQQAPAWSMLKRSQTAVMDQKPGETDEAYQARMLLLITEAKQRSDAVAAAAKKKAEDAEKARLLAIEQDRQQDEAATKAAYEERIQQREKIFSGERALLTMAATWQAEAENGKMEESEKKIALLLSHLTDLLATCITQQEDIQSLDDALAQVSSRLQQLEQRPVAAPDASSSNTSDHLEALEIDVGSLKDDVQLQQIATQYRSLEDHLEHRRRVLETLRHAKYKANRDKCEFVRQELEYLGHFVTPEGISPFSDKIQAIKEWPELRNITDVRSFLGLAGYCQRFIKGYSKIAAHLTKLQCEYRSFDFGEDAWESFLALKAALLSAKVLRIYDPLLPTRVTTDAFGYGIGAILEQHNGMDRHPVEYFSKKVSVVHSIDDARKKEFLAFVHALKWWRHFLLGRSQF</sequence>
<feature type="compositionally biased region" description="Polar residues" evidence="1">
    <location>
        <begin position="39"/>
        <end position="49"/>
    </location>
</feature>
<dbReference type="CDD" id="cd13999">
    <property type="entry name" value="STKc_MAP3K-like"/>
    <property type="match status" value="1"/>
</dbReference>
<reference evidence="3 4" key="1">
    <citation type="journal article" date="2018" name="Cell">
        <title>The Chara Genome: Secondary Complexity and Implications for Plant Terrestrialization.</title>
        <authorList>
            <person name="Nishiyama T."/>
            <person name="Sakayama H."/>
            <person name="Vries J.D."/>
            <person name="Buschmann H."/>
            <person name="Saint-Marcoux D."/>
            <person name="Ullrich K.K."/>
            <person name="Haas F.B."/>
            <person name="Vanderstraeten L."/>
            <person name="Becker D."/>
            <person name="Lang D."/>
            <person name="Vosolsobe S."/>
            <person name="Rombauts S."/>
            <person name="Wilhelmsson P.K.I."/>
            <person name="Janitza P."/>
            <person name="Kern R."/>
            <person name="Heyl A."/>
            <person name="Rumpler F."/>
            <person name="Villalobos L.I.A.C."/>
            <person name="Clay J.M."/>
            <person name="Skokan R."/>
            <person name="Toyoda A."/>
            <person name="Suzuki Y."/>
            <person name="Kagoshima H."/>
            <person name="Schijlen E."/>
            <person name="Tajeshwar N."/>
            <person name="Catarino B."/>
            <person name="Hetherington A.J."/>
            <person name="Saltykova A."/>
            <person name="Bonnot C."/>
            <person name="Breuninger H."/>
            <person name="Symeonidi A."/>
            <person name="Radhakrishnan G.V."/>
            <person name="Van Nieuwerburgh F."/>
            <person name="Deforce D."/>
            <person name="Chang C."/>
            <person name="Karol K.G."/>
            <person name="Hedrich R."/>
            <person name="Ulvskov P."/>
            <person name="Glockner G."/>
            <person name="Delwiche C.F."/>
            <person name="Petrasek J."/>
            <person name="Van de Peer Y."/>
            <person name="Friml J."/>
            <person name="Beilby M."/>
            <person name="Dolan L."/>
            <person name="Kohara Y."/>
            <person name="Sugano S."/>
            <person name="Fujiyama A."/>
            <person name="Delaux P.-M."/>
            <person name="Quint M."/>
            <person name="TheiBen G."/>
            <person name="Hagemann M."/>
            <person name="Harholt J."/>
            <person name="Dunand C."/>
            <person name="Zachgo S."/>
            <person name="Langdale J."/>
            <person name="Maumus F."/>
            <person name="Straeten D.V.D."/>
            <person name="Gould S.B."/>
            <person name="Rensing S.A."/>
        </authorList>
    </citation>
    <scope>NUCLEOTIDE SEQUENCE [LARGE SCALE GENOMIC DNA]</scope>
    <source>
        <strain evidence="3 4">S276</strain>
    </source>
</reference>
<feature type="compositionally biased region" description="Low complexity" evidence="1">
    <location>
        <begin position="77"/>
        <end position="108"/>
    </location>
</feature>
<dbReference type="PRINTS" id="PR00109">
    <property type="entry name" value="TYRKINASE"/>
</dbReference>
<comment type="caution">
    <text evidence="3">The sequence shown here is derived from an EMBL/GenBank/DDBJ whole genome shotgun (WGS) entry which is preliminary data.</text>
</comment>
<dbReference type="SUPFAM" id="SSF56112">
    <property type="entry name" value="Protein kinase-like (PK-like)"/>
    <property type="match status" value="1"/>
</dbReference>
<dbReference type="GO" id="GO:0005524">
    <property type="term" value="F:ATP binding"/>
    <property type="evidence" value="ECO:0007669"/>
    <property type="project" value="InterPro"/>
</dbReference>
<dbReference type="Gene3D" id="1.10.510.10">
    <property type="entry name" value="Transferase(Phosphotransferase) domain 1"/>
    <property type="match status" value="1"/>
</dbReference>
<dbReference type="Gene3D" id="3.30.70.270">
    <property type="match status" value="2"/>
</dbReference>
<dbReference type="OrthoDB" id="1711006at2759"/>
<feature type="compositionally biased region" description="Polar residues" evidence="1">
    <location>
        <begin position="60"/>
        <end position="75"/>
    </location>
</feature>
<dbReference type="Pfam" id="PF17919">
    <property type="entry name" value="RT_RNaseH_2"/>
    <property type="match status" value="1"/>
</dbReference>
<evidence type="ECO:0000256" key="1">
    <source>
        <dbReference type="SAM" id="MobiDB-lite"/>
    </source>
</evidence>
<dbReference type="PROSITE" id="PS50011">
    <property type="entry name" value="PROTEIN_KINASE_DOM"/>
    <property type="match status" value="1"/>
</dbReference>
<dbReference type="InterPro" id="IPR000719">
    <property type="entry name" value="Prot_kinase_dom"/>
</dbReference>
<feature type="domain" description="Protein kinase" evidence="2">
    <location>
        <begin position="154"/>
        <end position="424"/>
    </location>
</feature>
<feature type="region of interest" description="Disordered" evidence="1">
    <location>
        <begin position="427"/>
        <end position="485"/>
    </location>
</feature>
<dbReference type="SUPFAM" id="SSF56672">
    <property type="entry name" value="DNA/RNA polymerases"/>
    <property type="match status" value="1"/>
</dbReference>
<accession>A0A388L375</accession>
<dbReference type="InterPro" id="IPR043502">
    <property type="entry name" value="DNA/RNA_pol_sf"/>
</dbReference>
<gene>
    <name evidence="3" type="ORF">CBR_g22920</name>
</gene>
<evidence type="ECO:0000313" key="4">
    <source>
        <dbReference type="Proteomes" id="UP000265515"/>
    </source>
</evidence>
<dbReference type="AlphaFoldDB" id="A0A388L375"/>
<dbReference type="GO" id="GO:0004674">
    <property type="term" value="F:protein serine/threonine kinase activity"/>
    <property type="evidence" value="ECO:0007669"/>
    <property type="project" value="TreeGrafter"/>
</dbReference>
<dbReference type="EMBL" id="BFEA01000251">
    <property type="protein sequence ID" value="GBG76702.1"/>
    <property type="molecule type" value="Genomic_DNA"/>
</dbReference>
<feature type="region of interest" description="Disordered" evidence="1">
    <location>
        <begin position="1"/>
        <end position="108"/>
    </location>
</feature>
<dbReference type="Gramene" id="GBG76702">
    <property type="protein sequence ID" value="GBG76702"/>
    <property type="gene ID" value="CBR_g22920"/>
</dbReference>
<protein>
    <recommendedName>
        <fullName evidence="2">Protein kinase domain-containing protein</fullName>
    </recommendedName>
</protein>
<dbReference type="InterPro" id="IPR043128">
    <property type="entry name" value="Rev_trsase/Diguanyl_cyclase"/>
</dbReference>
<keyword evidence="4" id="KW-1185">Reference proteome</keyword>
<dbReference type="Pfam" id="PF07714">
    <property type="entry name" value="PK_Tyr_Ser-Thr"/>
    <property type="match status" value="1"/>
</dbReference>
<proteinExistence type="predicted"/>
<evidence type="ECO:0000313" key="3">
    <source>
        <dbReference type="EMBL" id="GBG76702.1"/>
    </source>
</evidence>
<dbReference type="InterPro" id="IPR011009">
    <property type="entry name" value="Kinase-like_dom_sf"/>
</dbReference>
<feature type="compositionally biased region" description="Basic and acidic residues" evidence="1">
    <location>
        <begin position="14"/>
        <end position="37"/>
    </location>
</feature>
<dbReference type="Proteomes" id="UP000265515">
    <property type="component" value="Unassembled WGS sequence"/>
</dbReference>
<name>A0A388L375_CHABU</name>
<dbReference type="PANTHER" id="PTHR44329:SF84">
    <property type="entry name" value="PROTEIN KINASE LIKE PROTEIN"/>
    <property type="match status" value="1"/>
</dbReference>
<organism evidence="3 4">
    <name type="scientific">Chara braunii</name>
    <name type="common">Braun's stonewort</name>
    <dbReference type="NCBI Taxonomy" id="69332"/>
    <lineage>
        <taxon>Eukaryota</taxon>
        <taxon>Viridiplantae</taxon>
        <taxon>Streptophyta</taxon>
        <taxon>Charophyceae</taxon>
        <taxon>Charales</taxon>
        <taxon>Characeae</taxon>
        <taxon>Chara</taxon>
    </lineage>
</organism>
<dbReference type="InterPro" id="IPR051681">
    <property type="entry name" value="Ser/Thr_Kinases-Pseudokinases"/>
</dbReference>
<evidence type="ECO:0000259" key="2">
    <source>
        <dbReference type="PROSITE" id="PS50011"/>
    </source>
</evidence>
<dbReference type="PANTHER" id="PTHR44329">
    <property type="entry name" value="SERINE/THREONINE-PROTEIN KINASE TNNI3K-RELATED"/>
    <property type="match status" value="1"/>
</dbReference>
<dbReference type="FunFam" id="3.30.70.270:FF:000020">
    <property type="entry name" value="Transposon Tf2-6 polyprotein-like Protein"/>
    <property type="match status" value="1"/>
</dbReference>
<dbReference type="STRING" id="69332.A0A388L375"/>
<dbReference type="InterPro" id="IPR041577">
    <property type="entry name" value="RT_RNaseH_2"/>
</dbReference>
<feature type="compositionally biased region" description="Polar residues" evidence="1">
    <location>
        <begin position="447"/>
        <end position="479"/>
    </location>
</feature>